<dbReference type="AlphaFoldDB" id="A0A427XU33"/>
<feature type="transmembrane region" description="Helical" evidence="6">
    <location>
        <begin position="165"/>
        <end position="186"/>
    </location>
</feature>
<dbReference type="InterPro" id="IPR004841">
    <property type="entry name" value="AA-permease/SLC12A_dom"/>
</dbReference>
<dbReference type="OrthoDB" id="10062876at2759"/>
<dbReference type="PIRSF" id="PIRSF006060">
    <property type="entry name" value="AA_transporter"/>
    <property type="match status" value="1"/>
</dbReference>
<evidence type="ECO:0000256" key="4">
    <source>
        <dbReference type="ARBA" id="ARBA00022989"/>
    </source>
</evidence>
<feature type="transmembrane region" description="Helical" evidence="6">
    <location>
        <begin position="290"/>
        <end position="312"/>
    </location>
</feature>
<feature type="transmembrane region" description="Helical" evidence="6">
    <location>
        <begin position="418"/>
        <end position="442"/>
    </location>
</feature>
<evidence type="ECO:0000256" key="6">
    <source>
        <dbReference type="SAM" id="Phobius"/>
    </source>
</evidence>
<proteinExistence type="predicted"/>
<dbReference type="InterPro" id="IPR050524">
    <property type="entry name" value="APC_YAT"/>
</dbReference>
<feature type="transmembrane region" description="Helical" evidence="6">
    <location>
        <begin position="463"/>
        <end position="485"/>
    </location>
</feature>
<feature type="transmembrane region" description="Helical" evidence="6">
    <location>
        <begin position="192"/>
        <end position="214"/>
    </location>
</feature>
<comment type="subcellular location">
    <subcellularLocation>
        <location evidence="1">Membrane</location>
        <topology evidence="1">Multi-pass membrane protein</topology>
    </subcellularLocation>
</comment>
<dbReference type="STRING" id="105984.A0A427XU33"/>
<dbReference type="Proteomes" id="UP000279236">
    <property type="component" value="Unassembled WGS sequence"/>
</dbReference>
<feature type="domain" description="Amino acid permease/ SLC12A" evidence="7">
    <location>
        <begin position="56"/>
        <end position="521"/>
    </location>
</feature>
<keyword evidence="4 6" id="KW-1133">Transmembrane helix</keyword>
<protein>
    <recommendedName>
        <fullName evidence="7">Amino acid permease/ SLC12A domain-containing protein</fullName>
    </recommendedName>
</protein>
<feature type="transmembrane region" description="Helical" evidence="6">
    <location>
        <begin position="51"/>
        <end position="71"/>
    </location>
</feature>
<evidence type="ECO:0000259" key="7">
    <source>
        <dbReference type="Pfam" id="PF00324"/>
    </source>
</evidence>
<evidence type="ECO:0000256" key="5">
    <source>
        <dbReference type="ARBA" id="ARBA00023136"/>
    </source>
</evidence>
<feature type="transmembrane region" description="Helical" evidence="6">
    <location>
        <begin position="392"/>
        <end position="412"/>
    </location>
</feature>
<dbReference type="FunFam" id="1.20.1740.10:FF:000001">
    <property type="entry name" value="Amino acid permease"/>
    <property type="match status" value="1"/>
</dbReference>
<sequence length="558" mass="61033">MSYEHEKTTPPHDGYYAEEKEANHGVVTVTEPLEDDLATTHLGDHGIKRDLPPRVLSMIAIAGTIGTGLFVGSGNSLVRGGPVGLWLGYSIMGMAVGMMMTTLGEMSCYAPNVGGFTEMATKYADPALGFMSGINYTLSTGFGIPSEISAIAVLFTYWDHNTAHAPAYIALFIVLTVAINICGVKWFGEMEFAFAILKVVTLVGLMIFALVANLGGIPPKHEYIGGKYWRTEPFNDTYLNIQPVALARFCGFWSVFTQAAFSYSAIEGIGLMAGEAHNPRKSLRTAIRTVFYRIVGIYVLATLLIGLTVSQYSPDLLRAVAEDAGTAGASPFVVLCSQMGVKVLPHIVNAVVITSALSSGNEQTYANSRNLMAMARANQLPKAFLKTTKHGVPWVGVCVSAAFSLLAFLSVSNGSNQAFIWLSNLSALAGLVTWTLICFSYTRFRRACVVQGVDRNKFTFKGYFQPYMAWFCVIFFTIILIFNGYTCFIPTFSVSDFFASYVTLLVIFVAWAAWKVIKRTKMVPLDEMDLSGGPPEAMRGTRYDPTFNQQSYQSYQHA</sequence>
<keyword evidence="3 6" id="KW-0812">Transmembrane</keyword>
<dbReference type="RefSeq" id="XP_028476585.1">
    <property type="nucleotide sequence ID" value="XM_028622692.1"/>
</dbReference>
<dbReference type="GO" id="GO:0015171">
    <property type="term" value="F:amino acid transmembrane transporter activity"/>
    <property type="evidence" value="ECO:0007669"/>
    <property type="project" value="TreeGrafter"/>
</dbReference>
<evidence type="ECO:0000313" key="9">
    <source>
        <dbReference type="Proteomes" id="UP000279236"/>
    </source>
</evidence>
<evidence type="ECO:0000313" key="8">
    <source>
        <dbReference type="EMBL" id="RSH82353.1"/>
    </source>
</evidence>
<feature type="transmembrane region" description="Helical" evidence="6">
    <location>
        <begin position="332"/>
        <end position="353"/>
    </location>
</feature>
<feature type="transmembrane region" description="Helical" evidence="6">
    <location>
        <begin position="83"/>
        <end position="103"/>
    </location>
</feature>
<dbReference type="GeneID" id="39591863"/>
<feature type="transmembrane region" description="Helical" evidence="6">
    <location>
        <begin position="136"/>
        <end position="158"/>
    </location>
</feature>
<name>A0A427XU33_9TREE</name>
<keyword evidence="5 6" id="KW-0472">Membrane</keyword>
<organism evidence="8 9">
    <name type="scientific">Apiotrichum porosum</name>
    <dbReference type="NCBI Taxonomy" id="105984"/>
    <lineage>
        <taxon>Eukaryota</taxon>
        <taxon>Fungi</taxon>
        <taxon>Dikarya</taxon>
        <taxon>Basidiomycota</taxon>
        <taxon>Agaricomycotina</taxon>
        <taxon>Tremellomycetes</taxon>
        <taxon>Trichosporonales</taxon>
        <taxon>Trichosporonaceae</taxon>
        <taxon>Apiotrichum</taxon>
    </lineage>
</organism>
<comment type="caution">
    <text evidence="8">The sequence shown here is derived from an EMBL/GenBank/DDBJ whole genome shotgun (WGS) entry which is preliminary data.</text>
</comment>
<evidence type="ECO:0000256" key="1">
    <source>
        <dbReference type="ARBA" id="ARBA00004141"/>
    </source>
</evidence>
<accession>A0A427XU33</accession>
<reference evidence="8 9" key="1">
    <citation type="submission" date="2018-11" db="EMBL/GenBank/DDBJ databases">
        <title>Genome sequence of Apiotrichum porosum DSM 27194.</title>
        <authorList>
            <person name="Aliyu H."/>
            <person name="Gorte O."/>
            <person name="Ochsenreither K."/>
        </authorList>
    </citation>
    <scope>NUCLEOTIDE SEQUENCE [LARGE SCALE GENOMIC DNA]</scope>
    <source>
        <strain evidence="8 9">DSM 27194</strain>
    </source>
</reference>
<dbReference type="PANTHER" id="PTHR43341">
    <property type="entry name" value="AMINO ACID PERMEASE"/>
    <property type="match status" value="1"/>
</dbReference>
<dbReference type="EMBL" id="RSCE01000005">
    <property type="protein sequence ID" value="RSH82353.1"/>
    <property type="molecule type" value="Genomic_DNA"/>
</dbReference>
<dbReference type="Gene3D" id="1.20.1740.10">
    <property type="entry name" value="Amino acid/polyamine transporter I"/>
    <property type="match status" value="1"/>
</dbReference>
<keyword evidence="2" id="KW-0813">Transport</keyword>
<gene>
    <name evidence="8" type="ORF">EHS24_007320</name>
</gene>
<feature type="transmembrane region" description="Helical" evidence="6">
    <location>
        <begin position="497"/>
        <end position="514"/>
    </location>
</feature>
<evidence type="ECO:0000256" key="2">
    <source>
        <dbReference type="ARBA" id="ARBA00022448"/>
    </source>
</evidence>
<dbReference type="Pfam" id="PF00324">
    <property type="entry name" value="AA_permease"/>
    <property type="match status" value="1"/>
</dbReference>
<evidence type="ECO:0000256" key="3">
    <source>
        <dbReference type="ARBA" id="ARBA00022692"/>
    </source>
</evidence>
<keyword evidence="9" id="KW-1185">Reference proteome</keyword>
<dbReference type="PANTHER" id="PTHR43341:SF4">
    <property type="entry name" value="ARGININE PERMEASE CAN1-RELATED"/>
    <property type="match status" value="1"/>
</dbReference>
<dbReference type="GO" id="GO:0016020">
    <property type="term" value="C:membrane"/>
    <property type="evidence" value="ECO:0007669"/>
    <property type="project" value="UniProtKB-SubCell"/>
</dbReference>